<dbReference type="Proteomes" id="UP001374803">
    <property type="component" value="Chromosome"/>
</dbReference>
<dbReference type="HAMAP" id="MF_00274">
    <property type="entry name" value="DNA_YbaB_EbfC"/>
    <property type="match status" value="1"/>
</dbReference>
<comment type="function">
    <text evidence="2">Binds to DNA and alters its conformation. May be involved in regulation of gene expression, nucleoid organization and DNA protection.</text>
</comment>
<dbReference type="NCBIfam" id="TIGR00103">
    <property type="entry name" value="DNA_YbaB_EbfC"/>
    <property type="match status" value="1"/>
</dbReference>
<dbReference type="Pfam" id="PF02575">
    <property type="entry name" value="YbaB_DNA_bd"/>
    <property type="match status" value="1"/>
</dbReference>
<dbReference type="PANTHER" id="PTHR33449">
    <property type="entry name" value="NUCLEOID-ASSOCIATED PROTEIN YBAB"/>
    <property type="match status" value="1"/>
</dbReference>
<keyword evidence="5" id="KW-1185">Reference proteome</keyword>
<reference evidence="4" key="1">
    <citation type="submission" date="2021-12" db="EMBL/GenBank/DDBJ databases">
        <title>Discovery of the Pendulisporaceae a myxobacterial family with distinct sporulation behavior and unique specialized metabolism.</title>
        <authorList>
            <person name="Garcia R."/>
            <person name="Popoff A."/>
            <person name="Bader C.D."/>
            <person name="Loehr J."/>
            <person name="Walesch S."/>
            <person name="Walt C."/>
            <person name="Boldt J."/>
            <person name="Bunk B."/>
            <person name="Haeckl F.J.F.P.J."/>
            <person name="Gunesch A.P."/>
            <person name="Birkelbach J."/>
            <person name="Nuebel U."/>
            <person name="Pietschmann T."/>
            <person name="Bach T."/>
            <person name="Mueller R."/>
        </authorList>
    </citation>
    <scope>NUCLEOTIDE SEQUENCE</scope>
    <source>
        <strain evidence="4">MSr11367</strain>
    </source>
</reference>
<dbReference type="PANTHER" id="PTHR33449:SF1">
    <property type="entry name" value="NUCLEOID-ASSOCIATED PROTEIN YBAB"/>
    <property type="match status" value="1"/>
</dbReference>
<dbReference type="Gene3D" id="3.30.1310.10">
    <property type="entry name" value="Nucleoid-associated protein YbaB-like domain"/>
    <property type="match status" value="1"/>
</dbReference>
<protein>
    <recommendedName>
        <fullName evidence="2">Nucleoid-associated protein LVJ94_16500</fullName>
    </recommendedName>
</protein>
<proteinExistence type="inferred from homology"/>
<feature type="coiled-coil region" evidence="3">
    <location>
        <begin position="7"/>
        <end position="34"/>
    </location>
</feature>
<dbReference type="EMBL" id="CP089983">
    <property type="protein sequence ID" value="WXB08827.1"/>
    <property type="molecule type" value="Genomic_DNA"/>
</dbReference>
<evidence type="ECO:0000256" key="3">
    <source>
        <dbReference type="SAM" id="Coils"/>
    </source>
</evidence>
<dbReference type="InterPro" id="IPR036894">
    <property type="entry name" value="YbaB-like_sf"/>
</dbReference>
<comment type="subunit">
    <text evidence="2">Homodimer.</text>
</comment>
<sequence>MQFRGGMNELMRQAARMQRKIEQTKEQLKDTEVAASAVGDKVKATVTYGRKVVRIEIDPEFLKSEGTELALDGACAAINSALEQAEKAMQAEIEKLTGGVKLPGVV</sequence>
<comment type="subcellular location">
    <subcellularLocation>
        <location evidence="2">Cytoplasm</location>
        <location evidence="2">Nucleoid</location>
    </subcellularLocation>
</comment>
<keyword evidence="1 2" id="KW-0238">DNA-binding</keyword>
<keyword evidence="2" id="KW-0963">Cytoplasm</keyword>
<evidence type="ECO:0000256" key="2">
    <source>
        <dbReference type="HAMAP-Rule" id="MF_00274"/>
    </source>
</evidence>
<dbReference type="PIRSF" id="PIRSF004555">
    <property type="entry name" value="UCP004555"/>
    <property type="match status" value="1"/>
</dbReference>
<dbReference type="SUPFAM" id="SSF82607">
    <property type="entry name" value="YbaB-like"/>
    <property type="match status" value="1"/>
</dbReference>
<dbReference type="RefSeq" id="WP_394838502.1">
    <property type="nucleotide sequence ID" value="NZ_CP089929.1"/>
</dbReference>
<evidence type="ECO:0000256" key="1">
    <source>
        <dbReference type="ARBA" id="ARBA00023125"/>
    </source>
</evidence>
<evidence type="ECO:0000313" key="5">
    <source>
        <dbReference type="Proteomes" id="UP001374803"/>
    </source>
</evidence>
<organism evidence="4 5">
    <name type="scientific">Pendulispora rubella</name>
    <dbReference type="NCBI Taxonomy" id="2741070"/>
    <lineage>
        <taxon>Bacteria</taxon>
        <taxon>Pseudomonadati</taxon>
        <taxon>Myxococcota</taxon>
        <taxon>Myxococcia</taxon>
        <taxon>Myxococcales</taxon>
        <taxon>Sorangiineae</taxon>
        <taxon>Pendulisporaceae</taxon>
        <taxon>Pendulispora</taxon>
    </lineage>
</organism>
<accession>A0ABZ2LD14</accession>
<dbReference type="InterPro" id="IPR004401">
    <property type="entry name" value="YbaB/EbfC"/>
</dbReference>
<gene>
    <name evidence="4" type="ORF">LVJ94_16500</name>
</gene>
<name>A0ABZ2LD14_9BACT</name>
<keyword evidence="3" id="KW-0175">Coiled coil</keyword>
<evidence type="ECO:0000313" key="4">
    <source>
        <dbReference type="EMBL" id="WXB08827.1"/>
    </source>
</evidence>
<comment type="similarity">
    <text evidence="2">Belongs to the YbaB/EbfC family.</text>
</comment>